<protein>
    <submittedName>
        <fullName evidence="2">Uncharacterized protein</fullName>
    </submittedName>
</protein>
<sequence>MNTVGGSAVNKTMIKEHLTLFEFRNGDVMDLTRLSLKKSLNRYAMLMSMRILSRAFSSIIRFHDQLKKSNLYQEGEDAITFARRVKRAIARKGGLVDLEWDGALKRERDIALHSCTMTSAFDMKIYRDVHKIPYNKCTPLSVQRPLLQSDELVYVSQASTKRS</sequence>
<dbReference type="AlphaFoldDB" id="A0A1I7XCA8"/>
<dbReference type="WBParaSite" id="Hba_15154">
    <property type="protein sequence ID" value="Hba_15154"/>
    <property type="gene ID" value="Hba_15154"/>
</dbReference>
<evidence type="ECO:0000313" key="2">
    <source>
        <dbReference type="WBParaSite" id="Hba_15154"/>
    </source>
</evidence>
<keyword evidence="1" id="KW-1185">Reference proteome</keyword>
<dbReference type="Proteomes" id="UP000095283">
    <property type="component" value="Unplaced"/>
</dbReference>
<evidence type="ECO:0000313" key="1">
    <source>
        <dbReference type="Proteomes" id="UP000095283"/>
    </source>
</evidence>
<organism evidence="1 2">
    <name type="scientific">Heterorhabditis bacteriophora</name>
    <name type="common">Entomopathogenic nematode worm</name>
    <dbReference type="NCBI Taxonomy" id="37862"/>
    <lineage>
        <taxon>Eukaryota</taxon>
        <taxon>Metazoa</taxon>
        <taxon>Ecdysozoa</taxon>
        <taxon>Nematoda</taxon>
        <taxon>Chromadorea</taxon>
        <taxon>Rhabditida</taxon>
        <taxon>Rhabditina</taxon>
        <taxon>Rhabditomorpha</taxon>
        <taxon>Strongyloidea</taxon>
        <taxon>Heterorhabditidae</taxon>
        <taxon>Heterorhabditis</taxon>
    </lineage>
</organism>
<accession>A0A1I7XCA8</accession>
<name>A0A1I7XCA8_HETBA</name>
<reference evidence="2" key="1">
    <citation type="submission" date="2016-11" db="UniProtKB">
        <authorList>
            <consortium name="WormBaseParasite"/>
        </authorList>
    </citation>
    <scope>IDENTIFICATION</scope>
</reference>
<proteinExistence type="predicted"/>